<dbReference type="PANTHER" id="PTHR14969">
    <property type="entry name" value="SPHINGOSINE-1-PHOSPHATE PHOSPHOHYDROLASE"/>
    <property type="match status" value="1"/>
</dbReference>
<feature type="transmembrane region" description="Helical" evidence="1">
    <location>
        <begin position="57"/>
        <end position="75"/>
    </location>
</feature>
<feature type="transmembrane region" description="Helical" evidence="1">
    <location>
        <begin position="26"/>
        <end position="50"/>
    </location>
</feature>
<dbReference type="GO" id="GO:0042392">
    <property type="term" value="F:sphingosine-1-phosphate phosphatase activity"/>
    <property type="evidence" value="ECO:0007669"/>
    <property type="project" value="TreeGrafter"/>
</dbReference>
<keyword evidence="4" id="KW-1185">Reference proteome</keyword>
<dbReference type="RefSeq" id="WP_138851494.1">
    <property type="nucleotide sequence ID" value="NZ_CP040710.1"/>
</dbReference>
<feature type="domain" description="Phosphatidic acid phosphatase type 2/haloperoxidase" evidence="2">
    <location>
        <begin position="61"/>
        <end position="174"/>
    </location>
</feature>
<name>A0A5B7SM37_9FLAO</name>
<dbReference type="AlphaFoldDB" id="A0A5B7SM37"/>
<evidence type="ECO:0000259" key="2">
    <source>
        <dbReference type="SMART" id="SM00014"/>
    </source>
</evidence>
<organism evidence="3 4">
    <name type="scientific">Aggregatimonas sangjinii</name>
    <dbReference type="NCBI Taxonomy" id="2583587"/>
    <lineage>
        <taxon>Bacteria</taxon>
        <taxon>Pseudomonadati</taxon>
        <taxon>Bacteroidota</taxon>
        <taxon>Flavobacteriia</taxon>
        <taxon>Flavobacteriales</taxon>
        <taxon>Flavobacteriaceae</taxon>
        <taxon>Aggregatimonas</taxon>
    </lineage>
</organism>
<keyword evidence="1" id="KW-0472">Membrane</keyword>
<protein>
    <submittedName>
        <fullName evidence="3">Phosphatase PAP2 family protein</fullName>
    </submittedName>
</protein>
<dbReference type="InterPro" id="IPR000326">
    <property type="entry name" value="PAP2/HPO"/>
</dbReference>
<dbReference type="SMART" id="SM00014">
    <property type="entry name" value="acidPPc"/>
    <property type="match status" value="1"/>
</dbReference>
<dbReference type="EMBL" id="CP040710">
    <property type="protein sequence ID" value="QCW99141.1"/>
    <property type="molecule type" value="Genomic_DNA"/>
</dbReference>
<feature type="transmembrane region" description="Helical" evidence="1">
    <location>
        <begin position="134"/>
        <end position="153"/>
    </location>
</feature>
<feature type="transmembrane region" description="Helical" evidence="1">
    <location>
        <begin position="106"/>
        <end position="127"/>
    </location>
</feature>
<keyword evidence="1" id="KW-0812">Transmembrane</keyword>
<accession>A0A5B7SM37</accession>
<dbReference type="OrthoDB" id="9789113at2"/>
<dbReference type="Proteomes" id="UP000310017">
    <property type="component" value="Chromosome"/>
</dbReference>
<dbReference type="Gene3D" id="1.20.144.10">
    <property type="entry name" value="Phosphatidic acid phosphatase type 2/haloperoxidase"/>
    <property type="match status" value="1"/>
</dbReference>
<dbReference type="SUPFAM" id="SSF48317">
    <property type="entry name" value="Acid phosphatase/Vanadium-dependent haloperoxidase"/>
    <property type="match status" value="1"/>
</dbReference>
<feature type="transmembrane region" description="Helical" evidence="1">
    <location>
        <begin position="159"/>
        <end position="178"/>
    </location>
</feature>
<reference evidence="3 4" key="1">
    <citation type="submission" date="2019-05" db="EMBL/GenBank/DDBJ databases">
        <title>Genome sequencing of F202Z8.</title>
        <authorList>
            <person name="Kwon Y.M."/>
        </authorList>
    </citation>
    <scope>NUCLEOTIDE SEQUENCE [LARGE SCALE GENOMIC DNA]</scope>
    <source>
        <strain evidence="3 4">F202Z8</strain>
    </source>
</reference>
<gene>
    <name evidence="3" type="ORF">FGM00_03055</name>
</gene>
<evidence type="ECO:0000313" key="3">
    <source>
        <dbReference type="EMBL" id="QCW99141.1"/>
    </source>
</evidence>
<dbReference type="PANTHER" id="PTHR14969:SF13">
    <property type="entry name" value="AT30094P"/>
    <property type="match status" value="1"/>
</dbReference>
<evidence type="ECO:0000313" key="4">
    <source>
        <dbReference type="Proteomes" id="UP000310017"/>
    </source>
</evidence>
<sequence length="190" mass="22478">MLDKLLEWDRDTFVYLNNLGIEEYDIFWTTVTDFNTWIPLFLTFIGLIFWKYPKREALFVLLIIASMILFVMAATDITKYYVARLRPNNAEEINTLIRILKSPTTFSFFSGHSASSFSITTIFVLFLKNRFKWSWLFYFWPLIFASSRIFVGVHYPVDIIVGMIVGILSAIFFYRIYIKVLSPYLRLSHP</sequence>
<proteinExistence type="predicted"/>
<dbReference type="InterPro" id="IPR036938">
    <property type="entry name" value="PAP2/HPO_sf"/>
</dbReference>
<dbReference type="KEGG" id="asag:FGM00_03055"/>
<evidence type="ECO:0000256" key="1">
    <source>
        <dbReference type="SAM" id="Phobius"/>
    </source>
</evidence>
<dbReference type="Pfam" id="PF01569">
    <property type="entry name" value="PAP2"/>
    <property type="match status" value="1"/>
</dbReference>
<keyword evidence="1" id="KW-1133">Transmembrane helix</keyword>